<dbReference type="Proteomes" id="UP000326907">
    <property type="component" value="Unassembled WGS sequence"/>
</dbReference>
<organism evidence="1 2">
    <name type="scientific">Streptomyces arboris</name>
    <dbReference type="NCBI Taxonomy" id="2600619"/>
    <lineage>
        <taxon>Bacteria</taxon>
        <taxon>Bacillati</taxon>
        <taxon>Actinomycetota</taxon>
        <taxon>Actinomycetes</taxon>
        <taxon>Kitasatosporales</taxon>
        <taxon>Streptomycetaceae</taxon>
        <taxon>Streptomyces</taxon>
    </lineage>
</organism>
<comment type="caution">
    <text evidence="1">The sequence shown here is derived from an EMBL/GenBank/DDBJ whole genome shotgun (WGS) entry which is preliminary data.</text>
</comment>
<keyword evidence="2" id="KW-1185">Reference proteome</keyword>
<name>A0A5N5EIL1_9ACTN</name>
<evidence type="ECO:0000313" key="2">
    <source>
        <dbReference type="Proteomes" id="UP000326907"/>
    </source>
</evidence>
<sequence length="75" mass="8013">MARTEAEYVSPPAPVLLSSIPTGGGADVHVYRDSDGSLSSDCTGCGEYAWTLRVTTEFAQEHAASCLRRPRLRAA</sequence>
<proteinExistence type="predicted"/>
<accession>A0A5N5EIL1</accession>
<gene>
    <name evidence="1" type="ORF">F5983_32695</name>
</gene>
<dbReference type="AlphaFoldDB" id="A0A5N5EIL1"/>
<reference evidence="1 2" key="1">
    <citation type="submission" date="2019-09" db="EMBL/GenBank/DDBJ databases">
        <authorList>
            <person name="Liu P."/>
        </authorList>
    </citation>
    <scope>NUCLEOTIDE SEQUENCE [LARGE SCALE GENOMIC DNA]</scope>
    <source>
        <strain evidence="1 2">TRM68085</strain>
    </source>
</reference>
<protein>
    <submittedName>
        <fullName evidence="1">Uncharacterized protein</fullName>
    </submittedName>
</protein>
<evidence type="ECO:0000313" key="1">
    <source>
        <dbReference type="EMBL" id="KAB2588412.1"/>
    </source>
</evidence>
<dbReference type="EMBL" id="VYUA01000050">
    <property type="protein sequence ID" value="KAB2588412.1"/>
    <property type="molecule type" value="Genomic_DNA"/>
</dbReference>